<evidence type="ECO:0008006" key="4">
    <source>
        <dbReference type="Google" id="ProtNLM"/>
    </source>
</evidence>
<evidence type="ECO:0000313" key="2">
    <source>
        <dbReference type="EMBL" id="CAG5078864.1"/>
    </source>
</evidence>
<keyword evidence="3" id="KW-1185">Reference proteome</keyword>
<feature type="chain" id="PRO_5037617293" description="Outer membrane protein beta-barrel domain-containing protein" evidence="1">
    <location>
        <begin position="21"/>
        <end position="205"/>
    </location>
</feature>
<gene>
    <name evidence="2" type="ORF">CRYO30217_00790</name>
</gene>
<evidence type="ECO:0000313" key="3">
    <source>
        <dbReference type="Proteomes" id="UP000683507"/>
    </source>
</evidence>
<dbReference type="EMBL" id="OU015584">
    <property type="protein sequence ID" value="CAG5078864.1"/>
    <property type="molecule type" value="Genomic_DNA"/>
</dbReference>
<reference evidence="2" key="1">
    <citation type="submission" date="2021-04" db="EMBL/GenBank/DDBJ databases">
        <authorList>
            <person name="Rodrigo-Torres L."/>
            <person name="Arahal R. D."/>
            <person name="Lucena T."/>
        </authorList>
    </citation>
    <scope>NUCLEOTIDE SEQUENCE</scope>
    <source>
        <strain evidence="2">AS29M-1</strain>
    </source>
</reference>
<dbReference type="KEGG" id="ptan:CRYO30217_00790"/>
<name>A0A916JM39_9FLAO</name>
<accession>A0A916JM39</accession>
<organism evidence="2 3">
    <name type="scientific">Parvicella tangerina</name>
    <dbReference type="NCBI Taxonomy" id="2829795"/>
    <lineage>
        <taxon>Bacteria</taxon>
        <taxon>Pseudomonadati</taxon>
        <taxon>Bacteroidota</taxon>
        <taxon>Flavobacteriia</taxon>
        <taxon>Flavobacteriales</taxon>
        <taxon>Parvicellaceae</taxon>
        <taxon>Parvicella</taxon>
    </lineage>
</organism>
<dbReference type="AlphaFoldDB" id="A0A916JM39"/>
<feature type="signal peptide" evidence="1">
    <location>
        <begin position="1"/>
        <end position="20"/>
    </location>
</feature>
<protein>
    <recommendedName>
        <fullName evidence="4">Outer membrane protein beta-barrel domain-containing protein</fullName>
    </recommendedName>
</protein>
<keyword evidence="1" id="KW-0732">Signal</keyword>
<dbReference type="Proteomes" id="UP000683507">
    <property type="component" value="Chromosome"/>
</dbReference>
<evidence type="ECO:0000256" key="1">
    <source>
        <dbReference type="SAM" id="SignalP"/>
    </source>
</evidence>
<sequence length="205" mass="23179">MNLRSICIALLLFVMSVAYSSFLAQSDSAAAYKRSFGYGVANLIELYDPINYRPGIYLEFRQNSPIDGWRYNIKLMGRYRFENQNGVRYHELIPFVTTIGLERDIHLDFERLLLSVNANLFYSMSLRKSSIGGGSGFQGDDYGVGISPGVNASFFLRENLALHVGFEYGIGFFREFVSVGTVTRPSMVLKGVAIRNLSFGVRHYF</sequence>
<dbReference type="RefSeq" id="WP_258541014.1">
    <property type="nucleotide sequence ID" value="NZ_OU015584.1"/>
</dbReference>
<proteinExistence type="predicted"/>